<sequence length="49" mass="5538">MYVRQAISQTLHSLDGQLSFASILTPTIKYTLKSLYLFTGTFLKISRAI</sequence>
<gene>
    <name evidence="1" type="ORF">BTMF_LOCUS4949</name>
</gene>
<dbReference type="Proteomes" id="UP000280834">
    <property type="component" value="Unassembled WGS sequence"/>
</dbReference>
<name>A0A3P7WIM0_9BILA</name>
<organism evidence="1 2">
    <name type="scientific">Brugia timori</name>
    <dbReference type="NCBI Taxonomy" id="42155"/>
    <lineage>
        <taxon>Eukaryota</taxon>
        <taxon>Metazoa</taxon>
        <taxon>Ecdysozoa</taxon>
        <taxon>Nematoda</taxon>
        <taxon>Chromadorea</taxon>
        <taxon>Rhabditida</taxon>
        <taxon>Spirurina</taxon>
        <taxon>Spiruromorpha</taxon>
        <taxon>Filarioidea</taxon>
        <taxon>Onchocercidae</taxon>
        <taxon>Brugia</taxon>
    </lineage>
</organism>
<protein>
    <submittedName>
        <fullName evidence="1">Uncharacterized protein</fullName>
    </submittedName>
</protein>
<dbReference type="AlphaFoldDB" id="A0A3P7WIM0"/>
<evidence type="ECO:0000313" key="2">
    <source>
        <dbReference type="Proteomes" id="UP000280834"/>
    </source>
</evidence>
<dbReference type="EMBL" id="UZAG01005107">
    <property type="protein sequence ID" value="VDO17488.1"/>
    <property type="molecule type" value="Genomic_DNA"/>
</dbReference>
<proteinExistence type="predicted"/>
<accession>A0A3P7WIM0</accession>
<keyword evidence="2" id="KW-1185">Reference proteome</keyword>
<reference evidence="1 2" key="1">
    <citation type="submission" date="2018-11" db="EMBL/GenBank/DDBJ databases">
        <authorList>
            <consortium name="Pathogen Informatics"/>
        </authorList>
    </citation>
    <scope>NUCLEOTIDE SEQUENCE [LARGE SCALE GENOMIC DNA]</scope>
</reference>
<evidence type="ECO:0000313" key="1">
    <source>
        <dbReference type="EMBL" id="VDO17488.1"/>
    </source>
</evidence>